<dbReference type="InterPro" id="IPR005158">
    <property type="entry name" value="BTAD"/>
</dbReference>
<dbReference type="InterPro" id="IPR011990">
    <property type="entry name" value="TPR-like_helical_dom_sf"/>
</dbReference>
<dbReference type="Gene3D" id="1.25.40.10">
    <property type="entry name" value="Tetratricopeptide repeat domain"/>
    <property type="match status" value="3"/>
</dbReference>
<evidence type="ECO:0000259" key="7">
    <source>
        <dbReference type="PROSITE" id="PS51755"/>
    </source>
</evidence>
<comment type="caution">
    <text evidence="8">The sequence shown here is derived from an EMBL/GenBank/DDBJ whole genome shotgun (WGS) entry which is preliminary data.</text>
</comment>
<dbReference type="SUPFAM" id="SSF46894">
    <property type="entry name" value="C-terminal effector domain of the bipartite response regulators"/>
    <property type="match status" value="1"/>
</dbReference>
<dbReference type="InterPro" id="IPR019734">
    <property type="entry name" value="TPR_rpt"/>
</dbReference>
<dbReference type="SMART" id="SM00862">
    <property type="entry name" value="Trans_reg_C"/>
    <property type="match status" value="1"/>
</dbReference>
<keyword evidence="4" id="KW-0804">Transcription</keyword>
<keyword evidence="3 6" id="KW-0238">DNA-binding</keyword>
<keyword evidence="9" id="KW-1185">Reference proteome</keyword>
<dbReference type="InterPro" id="IPR027417">
    <property type="entry name" value="P-loop_NTPase"/>
</dbReference>
<dbReference type="SUPFAM" id="SSF48452">
    <property type="entry name" value="TPR-like"/>
    <property type="match status" value="3"/>
</dbReference>
<dbReference type="PANTHER" id="PTHR35807">
    <property type="entry name" value="TRANSCRIPTIONAL REGULATOR REDD-RELATED"/>
    <property type="match status" value="1"/>
</dbReference>
<dbReference type="Pfam" id="PF00486">
    <property type="entry name" value="Trans_reg_C"/>
    <property type="match status" value="1"/>
</dbReference>
<dbReference type="PROSITE" id="PS51755">
    <property type="entry name" value="OMPR_PHOB"/>
    <property type="match status" value="1"/>
</dbReference>
<feature type="repeat" description="TPR" evidence="5">
    <location>
        <begin position="759"/>
        <end position="792"/>
    </location>
</feature>
<dbReference type="PROSITE" id="PS50005">
    <property type="entry name" value="TPR"/>
    <property type="match status" value="3"/>
</dbReference>
<evidence type="ECO:0000313" key="8">
    <source>
        <dbReference type="EMBL" id="GLH96599.1"/>
    </source>
</evidence>
<feature type="repeat" description="TPR" evidence="5">
    <location>
        <begin position="799"/>
        <end position="832"/>
    </location>
</feature>
<evidence type="ECO:0000256" key="1">
    <source>
        <dbReference type="ARBA" id="ARBA00005820"/>
    </source>
</evidence>
<organism evidence="8 9">
    <name type="scientific">Phytohabitans aurantiacus</name>
    <dbReference type="NCBI Taxonomy" id="3016789"/>
    <lineage>
        <taxon>Bacteria</taxon>
        <taxon>Bacillati</taxon>
        <taxon>Actinomycetota</taxon>
        <taxon>Actinomycetes</taxon>
        <taxon>Micromonosporales</taxon>
        <taxon>Micromonosporaceae</taxon>
    </lineage>
</organism>
<dbReference type="Pfam" id="PF13424">
    <property type="entry name" value="TPR_12"/>
    <property type="match status" value="3"/>
</dbReference>
<evidence type="ECO:0000256" key="4">
    <source>
        <dbReference type="ARBA" id="ARBA00023163"/>
    </source>
</evidence>
<dbReference type="Gene3D" id="3.40.50.300">
    <property type="entry name" value="P-loop containing nucleotide triphosphate hydrolases"/>
    <property type="match status" value="1"/>
</dbReference>
<evidence type="ECO:0000256" key="2">
    <source>
        <dbReference type="ARBA" id="ARBA00023015"/>
    </source>
</evidence>
<comment type="similarity">
    <text evidence="1">Belongs to the AfsR/DnrI/RedD regulatory family.</text>
</comment>
<dbReference type="CDD" id="cd15831">
    <property type="entry name" value="BTAD"/>
    <property type="match status" value="1"/>
</dbReference>
<proteinExistence type="inferred from homology"/>
<evidence type="ECO:0000256" key="5">
    <source>
        <dbReference type="PROSITE-ProRule" id="PRU00339"/>
    </source>
</evidence>
<accession>A0ABQ5QSB4</accession>
<dbReference type="InterPro" id="IPR001867">
    <property type="entry name" value="OmpR/PhoB-type_DNA-bd"/>
</dbReference>
<gene>
    <name evidence="8" type="ORF">Pa4123_18730</name>
</gene>
<dbReference type="InterPro" id="IPR036388">
    <property type="entry name" value="WH-like_DNA-bd_sf"/>
</dbReference>
<reference evidence="8" key="1">
    <citation type="submission" date="2022-12" db="EMBL/GenBank/DDBJ databases">
        <title>New Phytohabitans aurantiacus sp. RD004123 nov., an actinomycete isolated from soil.</title>
        <authorList>
            <person name="Triningsih D.W."/>
            <person name="Harunari E."/>
            <person name="Igarashi Y."/>
        </authorList>
    </citation>
    <scope>NUCLEOTIDE SEQUENCE</scope>
    <source>
        <strain evidence="8">RD004123</strain>
    </source>
</reference>
<dbReference type="EMBL" id="BSDI01000007">
    <property type="protein sequence ID" value="GLH96599.1"/>
    <property type="molecule type" value="Genomic_DNA"/>
</dbReference>
<dbReference type="InterPro" id="IPR016032">
    <property type="entry name" value="Sig_transdc_resp-reg_C-effctor"/>
</dbReference>
<dbReference type="InterPro" id="IPR051677">
    <property type="entry name" value="AfsR-DnrI-RedD_regulator"/>
</dbReference>
<evidence type="ECO:0000313" key="9">
    <source>
        <dbReference type="Proteomes" id="UP001144280"/>
    </source>
</evidence>
<dbReference type="SMART" id="SM00028">
    <property type="entry name" value="TPR"/>
    <property type="match status" value="7"/>
</dbReference>
<dbReference type="SUPFAM" id="SSF52540">
    <property type="entry name" value="P-loop containing nucleoside triphosphate hydrolases"/>
    <property type="match status" value="1"/>
</dbReference>
<dbReference type="Pfam" id="PF03704">
    <property type="entry name" value="BTAD"/>
    <property type="match status" value="1"/>
</dbReference>
<dbReference type="PRINTS" id="PR00364">
    <property type="entry name" value="DISEASERSIST"/>
</dbReference>
<protein>
    <submittedName>
        <fullName evidence="8">SARP family transcriptional regulator</fullName>
    </submittedName>
</protein>
<sequence length="1013" mass="109050">MMRIVEFRILGPLQVITEAGPMALGGRRPRTLLAMLLVHPGQVVPLDHLIDVIWDGDPPVTAKRQVQNDISTLRRRLDESGTGRATIVADGRGYRITPQPGELDAQVFAGDVAKAAKLAAGGQLTEAVAALRSALRLWRGPALLGIAGQAVEAAAARLDEQRLTAIEQRFELELRLGHHDEVIADLTELVTANPLRERLVGQLMLALHRGGRQADAVQAYHDLRRRLADELGLDPAPALRQQFTAILNNDPGLAPSTEVAPATPIPRQLPADVAGFTGRREHLKQLDELLPVPDQRDTAMVISTITGSAGIGKTALAVRWGHQVADRFPDGQLYVDLRGHAPGEPVRPIDALAQFLRGLGVPAAEIPAEESAAAARYRSLLADRRVLVLLDNAAGAAQVRPMLPASAGCLTLVTSRHQLAGLAARDGARRMTLDVLGAAEAQLLLERVLGRDRVAAEPEAATELARICSYLPLALRIAAASLLGRPRRRIGDLVAELRRDALSTLEIDDEEPGVRAAFELSYRALPSDARQLFRLAGHAPVLDLTPDAAAALVDTTVPAAGRLLSRLAGAHLSTEHSDGRYTSHDLLRQYAAERAGAEDTAEERREAVRRLTDWYLSGADAAATLVYPDRMRLPVPPATIAGPAFGSDADALSWLDAERANLVATIAYTAEHGPRPAAWLLADTLRSYFLLRERTVDLARSARSALRAAEAEDHPRAQAITLLSLSNLDHRQLRYPEAIAHCTRALALAERDGWAQGQATALGILATVYRDAGQIEQAAEVYGRALALYRREGSGNGEALTLNHLARTYWYLGRFDEALDAAARAVTLRQRAGSREGEAAALDTLGEICHAAGRLDEALDHFSKALTVARQVGDHGVEAYTLRDLAEVHRDRGEPRQALDLARAAVAQARRLGAIRIELDALNTLGSVHHSLGQDREAIALHQQVLDLAGEGGDRYPQIEAFLGLATAHHGTGGADRAAEYGERALTAAGRTGFRILEDRARAILEHVASGKG</sequence>
<feature type="domain" description="OmpR/PhoB-type" evidence="7">
    <location>
        <begin position="1"/>
        <end position="98"/>
    </location>
</feature>
<name>A0ABQ5QSB4_9ACTN</name>
<dbReference type="SMART" id="SM01043">
    <property type="entry name" value="BTAD"/>
    <property type="match status" value="1"/>
</dbReference>
<dbReference type="Proteomes" id="UP001144280">
    <property type="component" value="Unassembled WGS sequence"/>
</dbReference>
<dbReference type="PANTHER" id="PTHR35807:SF1">
    <property type="entry name" value="TRANSCRIPTIONAL REGULATOR REDD"/>
    <property type="match status" value="1"/>
</dbReference>
<keyword evidence="5" id="KW-0802">TPR repeat</keyword>
<evidence type="ECO:0000256" key="3">
    <source>
        <dbReference type="ARBA" id="ARBA00023125"/>
    </source>
</evidence>
<feature type="DNA-binding region" description="OmpR/PhoB-type" evidence="6">
    <location>
        <begin position="1"/>
        <end position="98"/>
    </location>
</feature>
<evidence type="ECO:0000256" key="6">
    <source>
        <dbReference type="PROSITE-ProRule" id="PRU01091"/>
    </source>
</evidence>
<keyword evidence="2" id="KW-0805">Transcription regulation</keyword>
<dbReference type="Gene3D" id="1.10.10.10">
    <property type="entry name" value="Winged helix-like DNA-binding domain superfamily/Winged helix DNA-binding domain"/>
    <property type="match status" value="1"/>
</dbReference>
<feature type="repeat" description="TPR" evidence="5">
    <location>
        <begin position="839"/>
        <end position="872"/>
    </location>
</feature>